<keyword evidence="7" id="KW-1185">Reference proteome</keyword>
<dbReference type="Gene3D" id="1.10.10.10">
    <property type="entry name" value="Winged helix-like DNA-binding domain superfamily/Winged helix DNA-binding domain"/>
    <property type="match status" value="1"/>
</dbReference>
<dbReference type="InterPro" id="IPR016032">
    <property type="entry name" value="Sig_transdc_resp-reg_C-effctor"/>
</dbReference>
<dbReference type="InterPro" id="IPR036388">
    <property type="entry name" value="WH-like_DNA-bd_sf"/>
</dbReference>
<dbReference type="EMBL" id="JYJA01000039">
    <property type="protein sequence ID" value="KJL40862.1"/>
    <property type="molecule type" value="Genomic_DNA"/>
</dbReference>
<feature type="compositionally biased region" description="Basic and acidic residues" evidence="4">
    <location>
        <begin position="754"/>
        <end position="763"/>
    </location>
</feature>
<evidence type="ECO:0000256" key="3">
    <source>
        <dbReference type="ARBA" id="ARBA00023163"/>
    </source>
</evidence>
<dbReference type="InterPro" id="IPR000792">
    <property type="entry name" value="Tscrpt_reg_LuxR_C"/>
</dbReference>
<keyword evidence="2" id="KW-0238">DNA-binding</keyword>
<organism evidence="6 7">
    <name type="scientific">Microbacterium trichothecenolyticum</name>
    <name type="common">Aureobacterium trichothecenolyticum</name>
    <dbReference type="NCBI Taxonomy" id="69370"/>
    <lineage>
        <taxon>Bacteria</taxon>
        <taxon>Bacillati</taxon>
        <taxon>Actinomycetota</taxon>
        <taxon>Actinomycetes</taxon>
        <taxon>Micrococcales</taxon>
        <taxon>Microbacteriaceae</taxon>
        <taxon>Microbacterium</taxon>
    </lineage>
</organism>
<gene>
    <name evidence="6" type="primary">gerE</name>
    <name evidence="6" type="ORF">RS82_03478</name>
</gene>
<dbReference type="GO" id="GO:0003677">
    <property type="term" value="F:DNA binding"/>
    <property type="evidence" value="ECO:0007669"/>
    <property type="project" value="UniProtKB-KW"/>
</dbReference>
<name>A0A0M2H396_MICTR</name>
<evidence type="ECO:0000259" key="5">
    <source>
        <dbReference type="PROSITE" id="PS50043"/>
    </source>
</evidence>
<dbReference type="GO" id="GO:0006355">
    <property type="term" value="P:regulation of DNA-templated transcription"/>
    <property type="evidence" value="ECO:0007669"/>
    <property type="project" value="InterPro"/>
</dbReference>
<keyword evidence="3" id="KW-0804">Transcription</keyword>
<dbReference type="OrthoDB" id="4811808at2"/>
<dbReference type="PRINTS" id="PR00038">
    <property type="entry name" value="HTHLUXR"/>
</dbReference>
<dbReference type="SUPFAM" id="SSF46894">
    <property type="entry name" value="C-terminal effector domain of the bipartite response regulators"/>
    <property type="match status" value="1"/>
</dbReference>
<dbReference type="PANTHER" id="PTHR44688">
    <property type="entry name" value="DNA-BINDING TRANSCRIPTIONAL ACTIVATOR DEVR_DOSR"/>
    <property type="match status" value="1"/>
</dbReference>
<keyword evidence="1" id="KW-0805">Transcription regulation</keyword>
<feature type="region of interest" description="Disordered" evidence="4">
    <location>
        <begin position="754"/>
        <end position="781"/>
    </location>
</feature>
<dbReference type="CDD" id="cd06170">
    <property type="entry name" value="LuxR_C_like"/>
    <property type="match status" value="1"/>
</dbReference>
<proteinExistence type="predicted"/>
<dbReference type="Pfam" id="PF00196">
    <property type="entry name" value="GerE"/>
    <property type="match status" value="1"/>
</dbReference>
<dbReference type="AlphaFoldDB" id="A0A0M2H396"/>
<dbReference type="PATRIC" id="fig|69370.6.peg.3541"/>
<evidence type="ECO:0000313" key="6">
    <source>
        <dbReference type="EMBL" id="KJL40862.1"/>
    </source>
</evidence>
<dbReference type="SUPFAM" id="SSF52540">
    <property type="entry name" value="P-loop containing nucleoside triphosphate hydrolases"/>
    <property type="match status" value="1"/>
</dbReference>
<evidence type="ECO:0000313" key="7">
    <source>
        <dbReference type="Proteomes" id="UP000034098"/>
    </source>
</evidence>
<evidence type="ECO:0000256" key="1">
    <source>
        <dbReference type="ARBA" id="ARBA00023015"/>
    </source>
</evidence>
<comment type="caution">
    <text evidence="6">The sequence shown here is derived from an EMBL/GenBank/DDBJ whole genome shotgun (WGS) entry which is preliminary data.</text>
</comment>
<accession>A0A0M2H396</accession>
<reference evidence="6 7" key="1">
    <citation type="submission" date="2015-02" db="EMBL/GenBank/DDBJ databases">
        <title>Draft genome sequences of ten Microbacterium spp. with emphasis on heavy metal contaminated environments.</title>
        <authorList>
            <person name="Corretto E."/>
        </authorList>
    </citation>
    <scope>NUCLEOTIDE SEQUENCE [LARGE SCALE GENOMIC DNA]</scope>
    <source>
        <strain evidence="6 7">DSM 8608</strain>
    </source>
</reference>
<dbReference type="PROSITE" id="PS50043">
    <property type="entry name" value="HTH_LUXR_2"/>
    <property type="match status" value="1"/>
</dbReference>
<protein>
    <submittedName>
        <fullName evidence="6">Spore germination protein GerE</fullName>
    </submittedName>
</protein>
<dbReference type="PANTHER" id="PTHR44688:SF16">
    <property type="entry name" value="DNA-BINDING TRANSCRIPTIONAL ACTIVATOR DEVR_DOSR"/>
    <property type="match status" value="1"/>
</dbReference>
<sequence length="854" mass="89387">MSAITNVVRIDHSVPTPAGPASRVTPVLVAAARSVELDAFRFAGRSLRLVVSGSAGSGKTVLLHHLAGLLAAEGTATIGLRAGTDVPSVSRESVLLVDDAHLLSQAQVAALIARAEDPDAGLVVALRSWPARPDLTTLGRLLERTRPALLLGEVSASRLREEPGVGFGACDDDILRLTGGIAWLVHECAAAHDAADCCDPGHFALQRAIRPRVRHRLESASPRLRRLVEDLSLGLFPTEDAAPTDEPGALLAEGYAEGLLTGEGRPAPAIAETARAMTPVTRLPDVIRAASPHTLRDGHLTAWLAGIPDPHAADALVTRARQEAPRDADLAARLFDLAVACGAEASALAEERAWAAWAAGRLDEAGVLLDGLLAHRDGARGRVVDLAAAVWAERGMMPLAHDTYRLNRPAHTGPDIHERIAALAAGDPSAASAEISPDARGAVTSPPSTLGTAHTLLDRGLTATLDNAPDAAVSDLQRASELYTASADRSPSVELPAVIAAAAAIGVGDPATAQAIVDTALHGGQGGVNRRARLELWSSWIALQRERPDAARAALTRATSARALTPRDDALAATISIGLARRYDDAAGLAAEWRTSRPRISRAEPDLFSLLALSELVIAAARLGDAVSMQPAFERALELVGTLGDPPIWSAPLHWAGIQRGILLNHPDALAPHARALVAAAAHNRLAARMAHAGKVWTAVLAGTVDPDAVEGAARGLAAVGLAWDGARLAGHGASRSDDRKVIAHLLACARELHPRETARPSDEGQDAATGDLTAEGPLSEREREVAELVLQGKTYAEIGAAIFISPRTAEHHIAHIRRRLNATSRSDLLSKLRIALEGGTQVTPDTERGGRRG</sequence>
<dbReference type="Proteomes" id="UP000034098">
    <property type="component" value="Unassembled WGS sequence"/>
</dbReference>
<evidence type="ECO:0000256" key="2">
    <source>
        <dbReference type="ARBA" id="ARBA00023125"/>
    </source>
</evidence>
<evidence type="ECO:0000256" key="4">
    <source>
        <dbReference type="SAM" id="MobiDB-lite"/>
    </source>
</evidence>
<feature type="domain" description="HTH luxR-type" evidence="5">
    <location>
        <begin position="772"/>
        <end position="837"/>
    </location>
</feature>
<dbReference type="RefSeq" id="WP_052676905.1">
    <property type="nucleotide sequence ID" value="NZ_JYJA01000039.1"/>
</dbReference>
<dbReference type="SMART" id="SM00421">
    <property type="entry name" value="HTH_LUXR"/>
    <property type="match status" value="1"/>
</dbReference>
<dbReference type="InterPro" id="IPR027417">
    <property type="entry name" value="P-loop_NTPase"/>
</dbReference>